<feature type="signal peptide" evidence="1">
    <location>
        <begin position="1"/>
        <end position="25"/>
    </location>
</feature>
<evidence type="ECO:0000313" key="3">
    <source>
        <dbReference type="EMBL" id="ASU32051.1"/>
    </source>
</evidence>
<sequence length="161" mass="18728">MKTKKNALFSLLLILIMASAFRTKAQNSLYPVYKPVSKELYQEIVRMDSLWEDSYNHCKMDVQDSLLSEDMEFFHDQGGLVTSKKQLTDAYKKNICGQVTRELLKGSIEVYPIKDYGAVEMGYHRFHSIHDTGPNSTYSRFVHIWKKENGSWKITRVISLH</sequence>
<keyword evidence="1" id="KW-0732">Signal</keyword>
<feature type="chain" id="PRO_5012601128" evidence="1">
    <location>
        <begin position="26"/>
        <end position="161"/>
    </location>
</feature>
<dbReference type="Proteomes" id="UP000215002">
    <property type="component" value="Chromosome"/>
</dbReference>
<dbReference type="OrthoDB" id="1357763at2"/>
<proteinExistence type="predicted"/>
<name>A0A223NRE7_9SPHI</name>
<dbReference type="InterPro" id="IPR027843">
    <property type="entry name" value="DUF4440"/>
</dbReference>
<evidence type="ECO:0000259" key="2">
    <source>
        <dbReference type="Pfam" id="PF14534"/>
    </source>
</evidence>
<dbReference type="AlphaFoldDB" id="A0A223NRE7"/>
<evidence type="ECO:0000313" key="4">
    <source>
        <dbReference type="Proteomes" id="UP000215002"/>
    </source>
</evidence>
<dbReference type="Gene3D" id="3.10.450.50">
    <property type="match status" value="1"/>
</dbReference>
<dbReference type="SUPFAM" id="SSF54427">
    <property type="entry name" value="NTF2-like"/>
    <property type="match status" value="1"/>
</dbReference>
<gene>
    <name evidence="3" type="ORF">MuYL_0148</name>
</gene>
<reference evidence="3 4" key="1">
    <citation type="submission" date="2017-08" db="EMBL/GenBank/DDBJ databases">
        <title>Complete genome sequence of Mucilaginibacter sp. strain BJC16-A31.</title>
        <authorList>
            <consortium name="Henan University of Science and Technology"/>
            <person name="You X."/>
        </authorList>
    </citation>
    <scope>NUCLEOTIDE SEQUENCE [LARGE SCALE GENOMIC DNA]</scope>
    <source>
        <strain evidence="3 4">BJC16-A31</strain>
    </source>
</reference>
<accession>A0A223NRE7</accession>
<organism evidence="3 4">
    <name type="scientific">Mucilaginibacter xinganensis</name>
    <dbReference type="NCBI Taxonomy" id="1234841"/>
    <lineage>
        <taxon>Bacteria</taxon>
        <taxon>Pseudomonadati</taxon>
        <taxon>Bacteroidota</taxon>
        <taxon>Sphingobacteriia</taxon>
        <taxon>Sphingobacteriales</taxon>
        <taxon>Sphingobacteriaceae</taxon>
        <taxon>Mucilaginibacter</taxon>
    </lineage>
</organism>
<feature type="domain" description="DUF4440" evidence="2">
    <location>
        <begin position="44"/>
        <end position="154"/>
    </location>
</feature>
<evidence type="ECO:0000256" key="1">
    <source>
        <dbReference type="SAM" id="SignalP"/>
    </source>
</evidence>
<dbReference type="KEGG" id="muc:MuYL_0148"/>
<dbReference type="RefSeq" id="WP_094568700.1">
    <property type="nucleotide sequence ID" value="NZ_CP022743.1"/>
</dbReference>
<dbReference type="Pfam" id="PF14534">
    <property type="entry name" value="DUF4440"/>
    <property type="match status" value="1"/>
</dbReference>
<keyword evidence="4" id="KW-1185">Reference proteome</keyword>
<dbReference type="InterPro" id="IPR032710">
    <property type="entry name" value="NTF2-like_dom_sf"/>
</dbReference>
<dbReference type="EMBL" id="CP022743">
    <property type="protein sequence ID" value="ASU32051.1"/>
    <property type="molecule type" value="Genomic_DNA"/>
</dbReference>
<protein>
    <submittedName>
        <fullName evidence="3">DUF4440 domain-containing protein</fullName>
    </submittedName>
</protein>